<evidence type="ECO:0000313" key="1">
    <source>
        <dbReference type="EMBL" id="KAJ8981259.1"/>
    </source>
</evidence>
<organism evidence="1 2">
    <name type="scientific">Molorchus minor</name>
    <dbReference type="NCBI Taxonomy" id="1323400"/>
    <lineage>
        <taxon>Eukaryota</taxon>
        <taxon>Metazoa</taxon>
        <taxon>Ecdysozoa</taxon>
        <taxon>Arthropoda</taxon>
        <taxon>Hexapoda</taxon>
        <taxon>Insecta</taxon>
        <taxon>Pterygota</taxon>
        <taxon>Neoptera</taxon>
        <taxon>Endopterygota</taxon>
        <taxon>Coleoptera</taxon>
        <taxon>Polyphaga</taxon>
        <taxon>Cucujiformia</taxon>
        <taxon>Chrysomeloidea</taxon>
        <taxon>Cerambycidae</taxon>
        <taxon>Lamiinae</taxon>
        <taxon>Monochamini</taxon>
        <taxon>Molorchus</taxon>
    </lineage>
</organism>
<protein>
    <recommendedName>
        <fullName evidence="3">Tektin</fullName>
    </recommendedName>
</protein>
<reference evidence="1" key="1">
    <citation type="journal article" date="2023" name="Insect Mol. Biol.">
        <title>Genome sequencing provides insights into the evolution of gene families encoding plant cell wall-degrading enzymes in longhorned beetles.</title>
        <authorList>
            <person name="Shin N.R."/>
            <person name="Okamura Y."/>
            <person name="Kirsch R."/>
            <person name="Pauchet Y."/>
        </authorList>
    </citation>
    <scope>NUCLEOTIDE SEQUENCE</scope>
    <source>
        <strain evidence="1">MMC_N1</strain>
    </source>
</reference>
<proteinExistence type="predicted"/>
<accession>A0ABQ9JSI7</accession>
<dbReference type="Proteomes" id="UP001162164">
    <property type="component" value="Unassembled WGS sequence"/>
</dbReference>
<keyword evidence="2" id="KW-1185">Reference proteome</keyword>
<evidence type="ECO:0000313" key="2">
    <source>
        <dbReference type="Proteomes" id="UP001162164"/>
    </source>
</evidence>
<evidence type="ECO:0008006" key="3">
    <source>
        <dbReference type="Google" id="ProtNLM"/>
    </source>
</evidence>
<feature type="non-terminal residue" evidence="1">
    <location>
        <position position="1"/>
    </location>
</feature>
<comment type="caution">
    <text evidence="1">The sequence shown here is derived from an EMBL/GenBank/DDBJ whole genome shotgun (WGS) entry which is preliminary data.</text>
</comment>
<dbReference type="Gene3D" id="1.20.5.340">
    <property type="match status" value="1"/>
</dbReference>
<dbReference type="EMBL" id="JAPWTJ010000192">
    <property type="protein sequence ID" value="KAJ8981259.1"/>
    <property type="molecule type" value="Genomic_DNA"/>
</dbReference>
<dbReference type="SUPFAM" id="SSF57997">
    <property type="entry name" value="Tropomyosin"/>
    <property type="match status" value="1"/>
</dbReference>
<name>A0ABQ9JSI7_9CUCU</name>
<gene>
    <name evidence="1" type="ORF">NQ317_014570</name>
</gene>
<sequence>RRHGKAKFLDNARAEKINEEVRDLQKKLSPWSRNDLVTNKNALDNANKELENKDSLPSCESEVAALNHKVQLIEERTWDNSTERLALATTKLAEASEAYR</sequence>